<gene>
    <name evidence="2" type="ORF">FS320_40800</name>
</gene>
<name>A0A5N7MVV8_9HYPH</name>
<dbReference type="RefSeq" id="WP_162003576.1">
    <property type="nucleotide sequence ID" value="NZ_VOSJ01000563.1"/>
</dbReference>
<keyword evidence="1" id="KW-0472">Membrane</keyword>
<dbReference type="EMBL" id="VOSK01000536">
    <property type="protein sequence ID" value="MPR31081.1"/>
    <property type="molecule type" value="Genomic_DNA"/>
</dbReference>
<sequence length="78" mass="8412">MSLIYNERQRLLANAFDRASTACFTVGIATPLAGYLYNIGGFANNADFLQLLPIAAGWTFAAAMLHIFGRMALGGLKQ</sequence>
<feature type="transmembrane region" description="Helical" evidence="1">
    <location>
        <begin position="21"/>
        <end position="39"/>
    </location>
</feature>
<dbReference type="AlphaFoldDB" id="A0A5N7MVV8"/>
<feature type="transmembrane region" description="Helical" evidence="1">
    <location>
        <begin position="51"/>
        <end position="73"/>
    </location>
</feature>
<keyword evidence="1" id="KW-1133">Transmembrane helix</keyword>
<keyword evidence="1" id="KW-0812">Transmembrane</keyword>
<evidence type="ECO:0000313" key="2">
    <source>
        <dbReference type="EMBL" id="MPR31081.1"/>
    </source>
</evidence>
<evidence type="ECO:0000313" key="3">
    <source>
        <dbReference type="Proteomes" id="UP000403266"/>
    </source>
</evidence>
<evidence type="ECO:0000256" key="1">
    <source>
        <dbReference type="SAM" id="Phobius"/>
    </source>
</evidence>
<comment type="caution">
    <text evidence="2">The sequence shown here is derived from an EMBL/GenBank/DDBJ whole genome shotgun (WGS) entry which is preliminary data.</text>
</comment>
<keyword evidence="3" id="KW-1185">Reference proteome</keyword>
<protein>
    <submittedName>
        <fullName evidence="2">Uncharacterized protein</fullName>
    </submittedName>
</protein>
<reference evidence="2 3" key="1">
    <citation type="journal article" date="2019" name="Syst. Appl. Microbiol.">
        <title>Microvirga tunisiensis sp. nov., a root nodule symbiotic bacterium isolated from Lupinus micranthus and L. luteus grown in Northern Tunisia.</title>
        <authorList>
            <person name="Msaddak A."/>
            <person name="Rejili M."/>
            <person name="Duran D."/>
            <person name="Mars M."/>
            <person name="Palacios J.M."/>
            <person name="Ruiz-Argueso T."/>
            <person name="Rey L."/>
            <person name="Imperial J."/>
        </authorList>
    </citation>
    <scope>NUCLEOTIDE SEQUENCE [LARGE SCALE GENOMIC DNA]</scope>
    <source>
        <strain evidence="2 3">Lmie10</strain>
    </source>
</reference>
<organism evidence="2 3">
    <name type="scientific">Microvirga tunisiensis</name>
    <dbReference type="NCBI Taxonomy" id="2108360"/>
    <lineage>
        <taxon>Bacteria</taxon>
        <taxon>Pseudomonadati</taxon>
        <taxon>Pseudomonadota</taxon>
        <taxon>Alphaproteobacteria</taxon>
        <taxon>Hyphomicrobiales</taxon>
        <taxon>Methylobacteriaceae</taxon>
        <taxon>Microvirga</taxon>
    </lineage>
</organism>
<proteinExistence type="predicted"/>
<accession>A0A5N7MVV8</accession>
<dbReference type="Proteomes" id="UP000403266">
    <property type="component" value="Unassembled WGS sequence"/>
</dbReference>